<dbReference type="RefSeq" id="WP_140001114.1">
    <property type="nucleotide sequence ID" value="NZ_VFJE01000055.1"/>
</dbReference>
<dbReference type="AlphaFoldDB" id="A0A501Q2P4"/>
<feature type="domain" description="Secretion system C-terminal sorting" evidence="2">
    <location>
        <begin position="81"/>
        <end position="147"/>
    </location>
</feature>
<dbReference type="NCBIfam" id="TIGR04183">
    <property type="entry name" value="Por_Secre_tail"/>
    <property type="match status" value="1"/>
</dbReference>
<evidence type="ECO:0000256" key="1">
    <source>
        <dbReference type="ARBA" id="ARBA00022729"/>
    </source>
</evidence>
<gene>
    <name evidence="3" type="ORF">FJA49_11770</name>
</gene>
<evidence type="ECO:0000313" key="4">
    <source>
        <dbReference type="Proteomes" id="UP000319175"/>
    </source>
</evidence>
<keyword evidence="1" id="KW-0732">Signal</keyword>
<dbReference type="InterPro" id="IPR026444">
    <property type="entry name" value="Secre_tail"/>
</dbReference>
<reference evidence="3 4" key="1">
    <citation type="submission" date="2019-06" db="EMBL/GenBank/DDBJ databases">
        <title>Flavobacterium sp. MaA-Y11 from geoumgang.</title>
        <authorList>
            <person name="Jeong S."/>
        </authorList>
    </citation>
    <scope>NUCLEOTIDE SEQUENCE [LARGE SCALE GENOMIC DNA]</scope>
    <source>
        <strain evidence="3 4">MaA-Y11</strain>
    </source>
</reference>
<reference evidence="3 4" key="2">
    <citation type="submission" date="2019-06" db="EMBL/GenBank/DDBJ databases">
        <authorList>
            <person name="Seo Y."/>
        </authorList>
    </citation>
    <scope>NUCLEOTIDE SEQUENCE [LARGE SCALE GENOMIC DNA]</scope>
    <source>
        <strain evidence="3 4">MaA-Y11</strain>
    </source>
</reference>
<dbReference type="OrthoDB" id="1361871at2"/>
<keyword evidence="4" id="KW-1185">Reference proteome</keyword>
<dbReference type="Pfam" id="PF18962">
    <property type="entry name" value="Por_Secre_tail"/>
    <property type="match status" value="1"/>
</dbReference>
<proteinExistence type="predicted"/>
<evidence type="ECO:0000259" key="2">
    <source>
        <dbReference type="Pfam" id="PF18962"/>
    </source>
</evidence>
<name>A0A501Q2P4_9FLAO</name>
<sequence>MKQKLLFLFLFPASYCYSQSAIQTLNSGSVIGTRASVSIGEIVIVPQNQNQSSSGIIGILATVNNNNLEVDHFDLTEKITVYPNPTVAKIFFDTKEAISNESVSVYNNAGQVVLSKKIDSEHSLDLTSLSSGTYLIQFANQKFKTFKIIKR</sequence>
<dbReference type="EMBL" id="VFJE01000055">
    <property type="protein sequence ID" value="TPD66953.1"/>
    <property type="molecule type" value="Genomic_DNA"/>
</dbReference>
<dbReference type="Proteomes" id="UP000319175">
    <property type="component" value="Unassembled WGS sequence"/>
</dbReference>
<accession>A0A501Q2P4</accession>
<organism evidence="3 4">
    <name type="scientific">Flavobacterium microcysteis</name>
    <dbReference type="NCBI Taxonomy" id="2596891"/>
    <lineage>
        <taxon>Bacteria</taxon>
        <taxon>Pseudomonadati</taxon>
        <taxon>Bacteroidota</taxon>
        <taxon>Flavobacteriia</taxon>
        <taxon>Flavobacteriales</taxon>
        <taxon>Flavobacteriaceae</taxon>
        <taxon>Flavobacterium</taxon>
    </lineage>
</organism>
<protein>
    <submittedName>
        <fullName evidence="3">T9SS type A sorting domain-containing protein</fullName>
    </submittedName>
</protein>
<comment type="caution">
    <text evidence="3">The sequence shown here is derived from an EMBL/GenBank/DDBJ whole genome shotgun (WGS) entry which is preliminary data.</text>
</comment>
<evidence type="ECO:0000313" key="3">
    <source>
        <dbReference type="EMBL" id="TPD66953.1"/>
    </source>
</evidence>